<dbReference type="RefSeq" id="WP_189028767.1">
    <property type="nucleotide sequence ID" value="NZ_BMNE01000003.1"/>
</dbReference>
<feature type="transmembrane region" description="Helical" evidence="1">
    <location>
        <begin position="51"/>
        <end position="80"/>
    </location>
</feature>
<evidence type="ECO:0000313" key="3">
    <source>
        <dbReference type="Proteomes" id="UP000658127"/>
    </source>
</evidence>
<keyword evidence="1" id="KW-0472">Membrane</keyword>
<keyword evidence="1" id="KW-0812">Transmembrane</keyword>
<comment type="caution">
    <text evidence="2">The sequence shown here is derived from an EMBL/GenBank/DDBJ whole genome shotgun (WGS) entry which is preliminary data.</text>
</comment>
<reference evidence="3" key="1">
    <citation type="journal article" date="2019" name="Int. J. Syst. Evol. Microbiol.">
        <title>The Global Catalogue of Microorganisms (GCM) 10K type strain sequencing project: providing services to taxonomists for standard genome sequencing and annotation.</title>
        <authorList>
            <consortium name="The Broad Institute Genomics Platform"/>
            <consortium name="The Broad Institute Genome Sequencing Center for Infectious Disease"/>
            <person name="Wu L."/>
            <person name="Ma J."/>
        </authorList>
    </citation>
    <scope>NUCLEOTIDE SEQUENCE [LARGE SCALE GENOMIC DNA]</scope>
    <source>
        <strain evidence="3">CGMCC 4.7329</strain>
    </source>
</reference>
<keyword evidence="3" id="KW-1185">Reference proteome</keyword>
<keyword evidence="1" id="KW-1133">Transmembrane helix</keyword>
<dbReference type="EMBL" id="BMNE01000003">
    <property type="protein sequence ID" value="GGN81711.1"/>
    <property type="molecule type" value="Genomic_DNA"/>
</dbReference>
<proteinExistence type="predicted"/>
<sequence length="166" mass="17421">MTGRGGGIGRTIAYGLLALPLALAPVRTRLRVPRRLLHEPVSAHGVSAVRCVFHSVLSAGVGIVAWFLIMLTALGLVRGLAYPLVAAGDYETSWGGPTLAGAWLVHAAVGLVIAPVFLGIVTLLGRLQLRSTRTVLGRAGSWWVIPAAVVLTVAGALFFAAWVRQI</sequence>
<protein>
    <recommendedName>
        <fullName evidence="4">DUF420 domain-containing protein</fullName>
    </recommendedName>
</protein>
<accession>A0ABQ2KHC8</accession>
<organism evidence="2 3">
    <name type="scientific">Nocardia rhizosphaerihabitans</name>
    <dbReference type="NCBI Taxonomy" id="1691570"/>
    <lineage>
        <taxon>Bacteria</taxon>
        <taxon>Bacillati</taxon>
        <taxon>Actinomycetota</taxon>
        <taxon>Actinomycetes</taxon>
        <taxon>Mycobacteriales</taxon>
        <taxon>Nocardiaceae</taxon>
        <taxon>Nocardia</taxon>
    </lineage>
</organism>
<feature type="transmembrane region" description="Helical" evidence="1">
    <location>
        <begin position="100"/>
        <end position="121"/>
    </location>
</feature>
<evidence type="ECO:0008006" key="4">
    <source>
        <dbReference type="Google" id="ProtNLM"/>
    </source>
</evidence>
<gene>
    <name evidence="2" type="ORF">GCM10011610_32360</name>
</gene>
<dbReference type="Proteomes" id="UP000658127">
    <property type="component" value="Unassembled WGS sequence"/>
</dbReference>
<evidence type="ECO:0000313" key="2">
    <source>
        <dbReference type="EMBL" id="GGN81711.1"/>
    </source>
</evidence>
<feature type="transmembrane region" description="Helical" evidence="1">
    <location>
        <begin position="142"/>
        <end position="163"/>
    </location>
</feature>
<name>A0ABQ2KHC8_9NOCA</name>
<evidence type="ECO:0000256" key="1">
    <source>
        <dbReference type="SAM" id="Phobius"/>
    </source>
</evidence>